<keyword evidence="2 4" id="KW-0863">Zinc-finger</keyword>
<keyword evidence="8" id="KW-1185">Reference proteome</keyword>
<dbReference type="PANTHER" id="PTHR47156">
    <property type="entry name" value="PROTEIN CBG20824"/>
    <property type="match status" value="1"/>
</dbReference>
<dbReference type="InterPro" id="IPR001841">
    <property type="entry name" value="Znf_RING"/>
</dbReference>
<evidence type="ECO:0000256" key="2">
    <source>
        <dbReference type="ARBA" id="ARBA00022771"/>
    </source>
</evidence>
<keyword evidence="3" id="KW-0862">Zinc</keyword>
<evidence type="ECO:0000256" key="4">
    <source>
        <dbReference type="PROSITE-ProRule" id="PRU00175"/>
    </source>
</evidence>
<gene>
    <name evidence="7" type="ORF">SteCoe_1889</name>
</gene>
<dbReference type="InterPro" id="IPR013083">
    <property type="entry name" value="Znf_RING/FYVE/PHD"/>
</dbReference>
<evidence type="ECO:0000259" key="6">
    <source>
        <dbReference type="PROSITE" id="PS50089"/>
    </source>
</evidence>
<protein>
    <recommendedName>
        <fullName evidence="6">RING-type domain-containing protein</fullName>
    </recommendedName>
</protein>
<proteinExistence type="predicted"/>
<dbReference type="Gene3D" id="3.30.40.10">
    <property type="entry name" value="Zinc/RING finger domain, C3HC4 (zinc finger)"/>
    <property type="match status" value="1"/>
</dbReference>
<dbReference type="GO" id="GO:0008270">
    <property type="term" value="F:zinc ion binding"/>
    <property type="evidence" value="ECO:0007669"/>
    <property type="project" value="UniProtKB-KW"/>
</dbReference>
<accession>A0A1R2D0T4</accession>
<dbReference type="SMART" id="SM00184">
    <property type="entry name" value="RING"/>
    <property type="match status" value="1"/>
</dbReference>
<evidence type="ECO:0000313" key="7">
    <source>
        <dbReference type="EMBL" id="OMJ94862.1"/>
    </source>
</evidence>
<feature type="coiled-coil region" evidence="5">
    <location>
        <begin position="124"/>
        <end position="169"/>
    </location>
</feature>
<dbReference type="OrthoDB" id="287615at2759"/>
<dbReference type="PROSITE" id="PS50089">
    <property type="entry name" value="ZF_RING_2"/>
    <property type="match status" value="1"/>
</dbReference>
<keyword evidence="5" id="KW-0175">Coiled coil</keyword>
<dbReference type="PROSITE" id="PS00518">
    <property type="entry name" value="ZF_RING_1"/>
    <property type="match status" value="1"/>
</dbReference>
<evidence type="ECO:0000256" key="3">
    <source>
        <dbReference type="ARBA" id="ARBA00022833"/>
    </source>
</evidence>
<evidence type="ECO:0000313" key="8">
    <source>
        <dbReference type="Proteomes" id="UP000187209"/>
    </source>
</evidence>
<dbReference type="AlphaFoldDB" id="A0A1R2D0T4"/>
<keyword evidence="1" id="KW-0479">Metal-binding</keyword>
<dbReference type="Pfam" id="PF13445">
    <property type="entry name" value="zf-RING_UBOX"/>
    <property type="match status" value="1"/>
</dbReference>
<dbReference type="InterPro" id="IPR027370">
    <property type="entry name" value="Znf-RING_euk"/>
</dbReference>
<feature type="domain" description="RING-type" evidence="6">
    <location>
        <begin position="7"/>
        <end position="51"/>
    </location>
</feature>
<dbReference type="SUPFAM" id="SSF57850">
    <property type="entry name" value="RING/U-box"/>
    <property type="match status" value="1"/>
</dbReference>
<dbReference type="InterPro" id="IPR017907">
    <property type="entry name" value="Znf_RING_CS"/>
</dbReference>
<dbReference type="InterPro" id="IPR052667">
    <property type="entry name" value="E3_ubiquitin-ligase_RING"/>
</dbReference>
<sequence>MESVIECIVCLEHYNSFDKIPLILTCGHTLCKECILRMSSGSMSIKCPIDRKIETKNSKQLTVNYAILQIINLHKSGIPSRENCIIHSHPITMICKTCSCNCCYKCIRSHSGHDVYDADHPVILNEIENNIKKLGNKIEDGLDTAVRSCERIKKELRELNSCRNKLKAEINTTYDYFIKQVEAKRKESLEMLESKFRDKEEFLNSCFSEAEMHVKHYENYDKDLDIIRKQAKDKNFVDRAVTSSNMVKKMLLIQYPIVRDINSCNLRLGLDTFSISAFQIPTIKVVDFSPAEVLEKTYFLELEELQNNYSIYQKLNPEQKLSFEISCSSLFIMTQSNSLNIAKLHLLNYCCWEILQQDYNNINESLRRNIFEKAGLPKSVLKLDYSSSIELLSKIRTVKAIIYSLQKLKEKHWEEALSAIHCVIMRENSFELAEEYLQVILLRICSYLFTLIKSYQVIDSLPLVELLKNYLKFHFLPSNIIYKQIVTSLKHSYNYVKNSISEFFFPFFQQKYTFYLNELEQNSSEMILYEYPPELQYTFSLLTENSVKFWKDKELAQNFVEKFQNFKEECSQWFQALALIRDRGDVLNEEEMIVLERS</sequence>
<comment type="caution">
    <text evidence="7">The sequence shown here is derived from an EMBL/GenBank/DDBJ whole genome shotgun (WGS) entry which is preliminary data.</text>
</comment>
<dbReference type="EMBL" id="MPUH01000020">
    <property type="protein sequence ID" value="OMJ94862.1"/>
    <property type="molecule type" value="Genomic_DNA"/>
</dbReference>
<evidence type="ECO:0000256" key="5">
    <source>
        <dbReference type="SAM" id="Coils"/>
    </source>
</evidence>
<name>A0A1R2D0T4_9CILI</name>
<dbReference type="Proteomes" id="UP000187209">
    <property type="component" value="Unassembled WGS sequence"/>
</dbReference>
<organism evidence="7 8">
    <name type="scientific">Stentor coeruleus</name>
    <dbReference type="NCBI Taxonomy" id="5963"/>
    <lineage>
        <taxon>Eukaryota</taxon>
        <taxon>Sar</taxon>
        <taxon>Alveolata</taxon>
        <taxon>Ciliophora</taxon>
        <taxon>Postciliodesmatophora</taxon>
        <taxon>Heterotrichea</taxon>
        <taxon>Heterotrichida</taxon>
        <taxon>Stentoridae</taxon>
        <taxon>Stentor</taxon>
    </lineage>
</organism>
<dbReference type="SUPFAM" id="SSF57845">
    <property type="entry name" value="B-box zinc-binding domain"/>
    <property type="match status" value="1"/>
</dbReference>
<dbReference type="PANTHER" id="PTHR47156:SF7">
    <property type="entry name" value="RING-TYPE DOMAIN-CONTAINING PROTEIN"/>
    <property type="match status" value="1"/>
</dbReference>
<reference evidence="7 8" key="1">
    <citation type="submission" date="2016-11" db="EMBL/GenBank/DDBJ databases">
        <title>The macronuclear genome of Stentor coeruleus: a giant cell with tiny introns.</title>
        <authorList>
            <person name="Slabodnick M."/>
            <person name="Ruby J.G."/>
            <person name="Reiff S.B."/>
            <person name="Swart E.C."/>
            <person name="Gosai S."/>
            <person name="Prabakaran S."/>
            <person name="Witkowska E."/>
            <person name="Larue G.E."/>
            <person name="Fisher S."/>
            <person name="Freeman R.M."/>
            <person name="Gunawardena J."/>
            <person name="Chu W."/>
            <person name="Stover N.A."/>
            <person name="Gregory B.D."/>
            <person name="Nowacki M."/>
            <person name="Derisi J."/>
            <person name="Roy S.W."/>
            <person name="Marshall W.F."/>
            <person name="Sood P."/>
        </authorList>
    </citation>
    <scope>NUCLEOTIDE SEQUENCE [LARGE SCALE GENOMIC DNA]</scope>
    <source>
        <strain evidence="7">WM001</strain>
    </source>
</reference>
<dbReference type="CDD" id="cd19756">
    <property type="entry name" value="Bbox2"/>
    <property type="match status" value="1"/>
</dbReference>
<evidence type="ECO:0000256" key="1">
    <source>
        <dbReference type="ARBA" id="ARBA00022723"/>
    </source>
</evidence>